<feature type="domain" description="YjeF C-terminal" evidence="6">
    <location>
        <begin position="1"/>
        <end position="85"/>
    </location>
</feature>
<keyword evidence="7" id="KW-0808">Transferase</keyword>
<evidence type="ECO:0000256" key="1">
    <source>
        <dbReference type="ARBA" id="ARBA00022741"/>
    </source>
</evidence>
<keyword evidence="7" id="KW-0418">Kinase</keyword>
<keyword evidence="3" id="KW-0521">NADP</keyword>
<keyword evidence="5" id="KW-0456">Lyase</keyword>
<dbReference type="Proteomes" id="UP000294937">
    <property type="component" value="Unassembled WGS sequence"/>
</dbReference>
<accession>A0A4V2UUV1</accession>
<evidence type="ECO:0000259" key="6">
    <source>
        <dbReference type="PROSITE" id="PS51383"/>
    </source>
</evidence>
<evidence type="ECO:0000256" key="2">
    <source>
        <dbReference type="ARBA" id="ARBA00022840"/>
    </source>
</evidence>
<organism evidence="7 8">
    <name type="scientific">Hazenella coriacea</name>
    <dbReference type="NCBI Taxonomy" id="1179467"/>
    <lineage>
        <taxon>Bacteria</taxon>
        <taxon>Bacillati</taxon>
        <taxon>Bacillota</taxon>
        <taxon>Bacilli</taxon>
        <taxon>Bacillales</taxon>
        <taxon>Thermoactinomycetaceae</taxon>
        <taxon>Hazenella</taxon>
    </lineage>
</organism>
<dbReference type="AlphaFoldDB" id="A0A4V2UUV1"/>
<dbReference type="Pfam" id="PF01256">
    <property type="entry name" value="Carb_kinase"/>
    <property type="match status" value="1"/>
</dbReference>
<dbReference type="EMBL" id="SMAG01000008">
    <property type="protein sequence ID" value="TCS93267.1"/>
    <property type="molecule type" value="Genomic_DNA"/>
</dbReference>
<dbReference type="GO" id="GO:0052855">
    <property type="term" value="F:ADP-dependent NAD(P)H-hydrate dehydratase activity"/>
    <property type="evidence" value="ECO:0007669"/>
    <property type="project" value="TreeGrafter"/>
</dbReference>
<dbReference type="GO" id="GO:0110051">
    <property type="term" value="P:metabolite repair"/>
    <property type="evidence" value="ECO:0007669"/>
    <property type="project" value="TreeGrafter"/>
</dbReference>
<dbReference type="Gene3D" id="3.40.1190.20">
    <property type="match status" value="1"/>
</dbReference>
<protein>
    <submittedName>
        <fullName evidence="7">Carbohydrate kinase</fullName>
    </submittedName>
</protein>
<proteinExistence type="predicted"/>
<keyword evidence="2" id="KW-0067">ATP-binding</keyword>
<keyword evidence="8" id="KW-1185">Reference proteome</keyword>
<dbReference type="SUPFAM" id="SSF53613">
    <property type="entry name" value="Ribokinase-like"/>
    <property type="match status" value="1"/>
</dbReference>
<keyword evidence="4" id="KW-0520">NAD</keyword>
<evidence type="ECO:0000256" key="4">
    <source>
        <dbReference type="ARBA" id="ARBA00023027"/>
    </source>
</evidence>
<dbReference type="InterPro" id="IPR000631">
    <property type="entry name" value="CARKD"/>
</dbReference>
<dbReference type="PROSITE" id="PS51383">
    <property type="entry name" value="YJEF_C_3"/>
    <property type="match status" value="1"/>
</dbReference>
<evidence type="ECO:0000256" key="3">
    <source>
        <dbReference type="ARBA" id="ARBA00022857"/>
    </source>
</evidence>
<evidence type="ECO:0000313" key="8">
    <source>
        <dbReference type="Proteomes" id="UP000294937"/>
    </source>
</evidence>
<sequence>MHVPLLLDADALNILADHPLFHSVRSRYLVTVCTPHPGECARLLQTTISSFESARPQATMELTKKIGAIVVLKGRYTIIAFPNGN</sequence>
<reference evidence="7 8" key="1">
    <citation type="submission" date="2019-03" db="EMBL/GenBank/DDBJ databases">
        <title>Genomic Encyclopedia of Type Strains, Phase IV (KMG-IV): sequencing the most valuable type-strain genomes for metagenomic binning, comparative biology and taxonomic classification.</title>
        <authorList>
            <person name="Goeker M."/>
        </authorList>
    </citation>
    <scope>NUCLEOTIDE SEQUENCE [LARGE SCALE GENOMIC DNA]</scope>
    <source>
        <strain evidence="7 8">DSM 45707</strain>
    </source>
</reference>
<evidence type="ECO:0000313" key="7">
    <source>
        <dbReference type="EMBL" id="TCS93267.1"/>
    </source>
</evidence>
<keyword evidence="1" id="KW-0547">Nucleotide-binding</keyword>
<comment type="caution">
    <text evidence="7">The sequence shown here is derived from an EMBL/GenBank/DDBJ whole genome shotgun (WGS) entry which is preliminary data.</text>
</comment>
<dbReference type="GO" id="GO:0016301">
    <property type="term" value="F:kinase activity"/>
    <property type="evidence" value="ECO:0007669"/>
    <property type="project" value="UniProtKB-KW"/>
</dbReference>
<dbReference type="GO" id="GO:0052856">
    <property type="term" value="F:NAD(P)HX epimerase activity"/>
    <property type="evidence" value="ECO:0007669"/>
    <property type="project" value="TreeGrafter"/>
</dbReference>
<name>A0A4V2UUV1_9BACL</name>
<dbReference type="PANTHER" id="PTHR12592">
    <property type="entry name" value="ATP-DEPENDENT (S)-NAD(P)H-HYDRATE DEHYDRATASE FAMILY MEMBER"/>
    <property type="match status" value="1"/>
</dbReference>
<dbReference type="OrthoDB" id="9806925at2"/>
<gene>
    <name evidence="7" type="ORF">EDD58_10882</name>
</gene>
<dbReference type="InterPro" id="IPR029056">
    <property type="entry name" value="Ribokinase-like"/>
</dbReference>
<dbReference type="GO" id="GO:0005524">
    <property type="term" value="F:ATP binding"/>
    <property type="evidence" value="ECO:0007669"/>
    <property type="project" value="UniProtKB-KW"/>
</dbReference>
<evidence type="ECO:0000256" key="5">
    <source>
        <dbReference type="ARBA" id="ARBA00023239"/>
    </source>
</evidence>
<dbReference type="PANTHER" id="PTHR12592:SF0">
    <property type="entry name" value="ATP-DEPENDENT (S)-NAD(P)H-HYDRATE DEHYDRATASE"/>
    <property type="match status" value="1"/>
</dbReference>